<organism evidence="1 2">
    <name type="scientific">Portunus trituberculatus</name>
    <name type="common">Swimming crab</name>
    <name type="synonym">Neptunus trituberculatus</name>
    <dbReference type="NCBI Taxonomy" id="210409"/>
    <lineage>
        <taxon>Eukaryota</taxon>
        <taxon>Metazoa</taxon>
        <taxon>Ecdysozoa</taxon>
        <taxon>Arthropoda</taxon>
        <taxon>Crustacea</taxon>
        <taxon>Multicrustacea</taxon>
        <taxon>Malacostraca</taxon>
        <taxon>Eumalacostraca</taxon>
        <taxon>Eucarida</taxon>
        <taxon>Decapoda</taxon>
        <taxon>Pleocyemata</taxon>
        <taxon>Brachyura</taxon>
        <taxon>Eubrachyura</taxon>
        <taxon>Portunoidea</taxon>
        <taxon>Portunidae</taxon>
        <taxon>Portuninae</taxon>
        <taxon>Portunus</taxon>
    </lineage>
</organism>
<keyword evidence="2" id="KW-1185">Reference proteome</keyword>
<name>A0A5B7HLP6_PORTR</name>
<dbReference type="Proteomes" id="UP000324222">
    <property type="component" value="Unassembled WGS sequence"/>
</dbReference>
<reference evidence="1 2" key="1">
    <citation type="submission" date="2019-05" db="EMBL/GenBank/DDBJ databases">
        <title>Another draft genome of Portunus trituberculatus and its Hox gene families provides insights of decapod evolution.</title>
        <authorList>
            <person name="Jeong J.-H."/>
            <person name="Song I."/>
            <person name="Kim S."/>
            <person name="Choi T."/>
            <person name="Kim D."/>
            <person name="Ryu S."/>
            <person name="Kim W."/>
        </authorList>
    </citation>
    <scope>NUCLEOTIDE SEQUENCE [LARGE SCALE GENOMIC DNA]</scope>
    <source>
        <tissue evidence="1">Muscle</tissue>
    </source>
</reference>
<proteinExistence type="predicted"/>
<evidence type="ECO:0000313" key="1">
    <source>
        <dbReference type="EMBL" id="MPC73811.1"/>
    </source>
</evidence>
<comment type="caution">
    <text evidence="1">The sequence shown here is derived from an EMBL/GenBank/DDBJ whole genome shotgun (WGS) entry which is preliminary data.</text>
</comment>
<protein>
    <submittedName>
        <fullName evidence="1">Uncharacterized protein</fullName>
    </submittedName>
</protein>
<dbReference type="EMBL" id="VSRR010037576">
    <property type="protein sequence ID" value="MPC73811.1"/>
    <property type="molecule type" value="Genomic_DNA"/>
</dbReference>
<gene>
    <name evidence="1" type="ORF">E2C01_068149</name>
</gene>
<evidence type="ECO:0000313" key="2">
    <source>
        <dbReference type="Proteomes" id="UP000324222"/>
    </source>
</evidence>
<sequence length="61" mass="6832">MTCGECSSQVQIIIETSRGNRRGRGRLLLEEHICVCQSVFDNMYMENIVNVVNLEGGNLNS</sequence>
<dbReference type="AlphaFoldDB" id="A0A5B7HLP6"/>
<accession>A0A5B7HLP6</accession>